<dbReference type="EMBL" id="JAINUF010000019">
    <property type="protein sequence ID" value="KAJ8336750.1"/>
    <property type="molecule type" value="Genomic_DNA"/>
</dbReference>
<feature type="chain" id="PRO_5040144488" evidence="2">
    <location>
        <begin position="22"/>
        <end position="257"/>
    </location>
</feature>
<accession>A0A9Q1IDP2</accession>
<dbReference type="PANTHER" id="PTHR38706:SF2">
    <property type="match status" value="1"/>
</dbReference>
<feature type="region of interest" description="Disordered" evidence="1">
    <location>
        <begin position="208"/>
        <end position="230"/>
    </location>
</feature>
<name>A0A9Q1IDP2_SYNKA</name>
<feature type="signal peptide" evidence="2">
    <location>
        <begin position="1"/>
        <end position="21"/>
    </location>
</feature>
<evidence type="ECO:0000256" key="1">
    <source>
        <dbReference type="SAM" id="MobiDB-lite"/>
    </source>
</evidence>
<dbReference type="OrthoDB" id="8446997at2759"/>
<evidence type="ECO:0000256" key="2">
    <source>
        <dbReference type="SAM" id="SignalP"/>
    </source>
</evidence>
<keyword evidence="4" id="KW-1185">Reference proteome</keyword>
<comment type="caution">
    <text evidence="3">The sequence shown here is derived from an EMBL/GenBank/DDBJ whole genome shotgun (WGS) entry which is preliminary data.</text>
</comment>
<reference evidence="3" key="1">
    <citation type="journal article" date="2023" name="Science">
        <title>Genome structures resolve the early diversification of teleost fishes.</title>
        <authorList>
            <person name="Parey E."/>
            <person name="Louis A."/>
            <person name="Montfort J."/>
            <person name="Bouchez O."/>
            <person name="Roques C."/>
            <person name="Iampietro C."/>
            <person name="Lluch J."/>
            <person name="Castinel A."/>
            <person name="Donnadieu C."/>
            <person name="Desvignes T."/>
            <person name="Floi Bucao C."/>
            <person name="Jouanno E."/>
            <person name="Wen M."/>
            <person name="Mejri S."/>
            <person name="Dirks R."/>
            <person name="Jansen H."/>
            <person name="Henkel C."/>
            <person name="Chen W.J."/>
            <person name="Zahm M."/>
            <person name="Cabau C."/>
            <person name="Klopp C."/>
            <person name="Thompson A.W."/>
            <person name="Robinson-Rechavi M."/>
            <person name="Braasch I."/>
            <person name="Lecointre G."/>
            <person name="Bobe J."/>
            <person name="Postlethwait J.H."/>
            <person name="Berthelot C."/>
            <person name="Roest Crollius H."/>
            <person name="Guiguen Y."/>
        </authorList>
    </citation>
    <scope>NUCLEOTIDE SEQUENCE</scope>
    <source>
        <strain evidence="3">WJC10195</strain>
    </source>
</reference>
<dbReference type="Proteomes" id="UP001152622">
    <property type="component" value="Chromosome 19"/>
</dbReference>
<protein>
    <submittedName>
        <fullName evidence="3">Uncharacterized protein</fullName>
    </submittedName>
</protein>
<organism evidence="3 4">
    <name type="scientific">Synaphobranchus kaupii</name>
    <name type="common">Kaup's arrowtooth eel</name>
    <dbReference type="NCBI Taxonomy" id="118154"/>
    <lineage>
        <taxon>Eukaryota</taxon>
        <taxon>Metazoa</taxon>
        <taxon>Chordata</taxon>
        <taxon>Craniata</taxon>
        <taxon>Vertebrata</taxon>
        <taxon>Euteleostomi</taxon>
        <taxon>Actinopterygii</taxon>
        <taxon>Neopterygii</taxon>
        <taxon>Teleostei</taxon>
        <taxon>Anguilliformes</taxon>
        <taxon>Synaphobranchidae</taxon>
        <taxon>Synaphobranchus</taxon>
    </lineage>
</organism>
<dbReference type="AlphaFoldDB" id="A0A9Q1IDP2"/>
<dbReference type="PANTHER" id="PTHR38706">
    <property type="entry name" value="SI:CH211-198C19.1-RELATED"/>
    <property type="match status" value="1"/>
</dbReference>
<sequence length="257" mass="29689">MGHPRFLWIFLLALSLVSVSGRPEDTLRKIKDLGEKDFGHNFPRHGLNLLYWFSHEYITFDNNDNMQPAKDPKDGAFGFHYYGNKEHVLPSLDNNRKFAYYIVGNLFDDRKLPQNERLPYYVSDEFKSSKNLDSRDQNNKDRILVRRTPYGSIDQVYITQHYDFNTNHGSAYDRENTYAVGKELLKAIRNLTREKFLQPFPSRSRSHYAQCHSERGASQPQDSDECSHKFSDGNRQSSAGTLACLCCAVLGLLLGCF</sequence>
<evidence type="ECO:0000313" key="4">
    <source>
        <dbReference type="Proteomes" id="UP001152622"/>
    </source>
</evidence>
<proteinExistence type="predicted"/>
<evidence type="ECO:0000313" key="3">
    <source>
        <dbReference type="EMBL" id="KAJ8336750.1"/>
    </source>
</evidence>
<gene>
    <name evidence="3" type="ORF">SKAU_G00379700</name>
</gene>
<keyword evidence="2" id="KW-0732">Signal</keyword>